<reference evidence="9" key="1">
    <citation type="journal article" date="2019" name="Int. J. Syst. Evol. Microbiol.">
        <title>The Global Catalogue of Microorganisms (GCM) 10K type strain sequencing project: providing services to taxonomists for standard genome sequencing and annotation.</title>
        <authorList>
            <consortium name="The Broad Institute Genomics Platform"/>
            <consortium name="The Broad Institute Genome Sequencing Center for Infectious Disease"/>
            <person name="Wu L."/>
            <person name="Ma J."/>
        </authorList>
    </citation>
    <scope>NUCLEOTIDE SEQUENCE [LARGE SCALE GENOMIC DNA]</scope>
    <source>
        <strain evidence="9">CECT 7956</strain>
    </source>
</reference>
<name>A0ABV7YQB0_9BACT</name>
<dbReference type="Proteomes" id="UP001595616">
    <property type="component" value="Unassembled WGS sequence"/>
</dbReference>
<feature type="domain" description="SusD-like N-terminal" evidence="7">
    <location>
        <begin position="26"/>
        <end position="224"/>
    </location>
</feature>
<evidence type="ECO:0000313" key="8">
    <source>
        <dbReference type="EMBL" id="MFC3809339.1"/>
    </source>
</evidence>
<dbReference type="Pfam" id="PF07980">
    <property type="entry name" value="SusD_RagB"/>
    <property type="match status" value="1"/>
</dbReference>
<evidence type="ECO:0000313" key="9">
    <source>
        <dbReference type="Proteomes" id="UP001595616"/>
    </source>
</evidence>
<dbReference type="RefSeq" id="WP_379834255.1">
    <property type="nucleotide sequence ID" value="NZ_JBHRYQ010000001.1"/>
</dbReference>
<comment type="caution">
    <text evidence="8">The sequence shown here is derived from an EMBL/GenBank/DDBJ whole genome shotgun (WGS) entry which is preliminary data.</text>
</comment>
<comment type="subcellular location">
    <subcellularLocation>
        <location evidence="1">Cell outer membrane</location>
    </subcellularLocation>
</comment>
<dbReference type="Pfam" id="PF14322">
    <property type="entry name" value="SusD-like_3"/>
    <property type="match status" value="1"/>
</dbReference>
<dbReference type="Gene3D" id="1.25.40.390">
    <property type="match status" value="1"/>
</dbReference>
<evidence type="ECO:0000256" key="1">
    <source>
        <dbReference type="ARBA" id="ARBA00004442"/>
    </source>
</evidence>
<dbReference type="EMBL" id="JBHRYQ010000001">
    <property type="protein sequence ID" value="MFC3809339.1"/>
    <property type="molecule type" value="Genomic_DNA"/>
</dbReference>
<keyword evidence="9" id="KW-1185">Reference proteome</keyword>
<evidence type="ECO:0000259" key="6">
    <source>
        <dbReference type="Pfam" id="PF07980"/>
    </source>
</evidence>
<evidence type="ECO:0000256" key="2">
    <source>
        <dbReference type="ARBA" id="ARBA00006275"/>
    </source>
</evidence>
<evidence type="ECO:0000256" key="3">
    <source>
        <dbReference type="ARBA" id="ARBA00022729"/>
    </source>
</evidence>
<keyword evidence="5" id="KW-0998">Cell outer membrane</keyword>
<evidence type="ECO:0000256" key="5">
    <source>
        <dbReference type="ARBA" id="ARBA00023237"/>
    </source>
</evidence>
<dbReference type="InterPro" id="IPR033985">
    <property type="entry name" value="SusD-like_N"/>
</dbReference>
<evidence type="ECO:0000256" key="4">
    <source>
        <dbReference type="ARBA" id="ARBA00023136"/>
    </source>
</evidence>
<dbReference type="SUPFAM" id="SSF48452">
    <property type="entry name" value="TPR-like"/>
    <property type="match status" value="1"/>
</dbReference>
<gene>
    <name evidence="8" type="ORF">ACFOOI_01615</name>
</gene>
<proteinExistence type="inferred from homology"/>
<evidence type="ECO:0000259" key="7">
    <source>
        <dbReference type="Pfam" id="PF14322"/>
    </source>
</evidence>
<organism evidence="8 9">
    <name type="scientific">Lacihabitans lacunae</name>
    <dbReference type="NCBI Taxonomy" id="1028214"/>
    <lineage>
        <taxon>Bacteria</taxon>
        <taxon>Pseudomonadati</taxon>
        <taxon>Bacteroidota</taxon>
        <taxon>Cytophagia</taxon>
        <taxon>Cytophagales</taxon>
        <taxon>Leadbetterellaceae</taxon>
        <taxon>Lacihabitans</taxon>
    </lineage>
</organism>
<dbReference type="InterPro" id="IPR012944">
    <property type="entry name" value="SusD_RagB_dom"/>
</dbReference>
<protein>
    <submittedName>
        <fullName evidence="8">RagB/SusD family nutrient uptake outer membrane protein</fullName>
    </submittedName>
</protein>
<accession>A0ABV7YQB0</accession>
<sequence length="517" mass="58242">MKNKYKISQLTITILLVFFFTSCEQDFLDKNPLDSVASQGFWKTKGDVETGLAGVYSRLQQNFLGYERIYFEGLTDNAYSVINFNQRNIFEMTLGNISPSTGGAIDNMYSSPYRAITSCNLFLDNVDKAKDNILPAQLDAYKAEVRFIRALSYFDLVQIFGEVPLYKKYFTTIEEGKIAKSTKAEIYAFIEEDLNFAISKLPDTKYSGHAVKGSAQALLGRVLLTQEKWNDAATVLKQVIDGGKFQLANNYKNIFLVDGQANPAVNCEIMFSTNYAPGNPQRSSPQPAGYEVEMANWGLLQPFKGFADSYQMTDGKSAANSTLPNENYANRDPRLDMTMKLPNETWKNPNTQVSQVIDNPSITGYIMEKYVDLNKVPISGATAPSSHQDYVHIRYADVLLMYAEAKNEASGPDATVYAAINQVRARPTVNMPAVVQSEVSTKDALREYIRSERRVELSMEGFRYFDLKRWKIAVAKLNGVATVGTQPMLFLQKNYYLPLQQSELDRNPKLVQNPDYK</sequence>
<keyword evidence="3" id="KW-0732">Signal</keyword>
<dbReference type="InterPro" id="IPR011990">
    <property type="entry name" value="TPR-like_helical_dom_sf"/>
</dbReference>
<dbReference type="PROSITE" id="PS51257">
    <property type="entry name" value="PROKAR_LIPOPROTEIN"/>
    <property type="match status" value="1"/>
</dbReference>
<dbReference type="CDD" id="cd08977">
    <property type="entry name" value="SusD"/>
    <property type="match status" value="1"/>
</dbReference>
<feature type="domain" description="RagB/SusD" evidence="6">
    <location>
        <begin position="273"/>
        <end position="516"/>
    </location>
</feature>
<comment type="similarity">
    <text evidence="2">Belongs to the SusD family.</text>
</comment>
<keyword evidence="4" id="KW-0472">Membrane</keyword>